<gene>
    <name evidence="1" type="ORF">GKE97_04865</name>
</gene>
<dbReference type="Proteomes" id="UP000434475">
    <property type="component" value="Unassembled WGS sequence"/>
</dbReference>
<reference evidence="1 2" key="1">
    <citation type="journal article" date="2019" name="Nat. Med.">
        <title>A library of human gut bacterial isolates paired with longitudinal multiomics data enables mechanistic microbiome research.</title>
        <authorList>
            <person name="Poyet M."/>
            <person name="Groussin M."/>
            <person name="Gibbons S.M."/>
            <person name="Avila-Pacheco J."/>
            <person name="Jiang X."/>
            <person name="Kearney S.M."/>
            <person name="Perrotta A.R."/>
            <person name="Berdy B."/>
            <person name="Zhao S."/>
            <person name="Lieberman T.D."/>
            <person name="Swanson P.K."/>
            <person name="Smith M."/>
            <person name="Roesemann S."/>
            <person name="Alexander J.E."/>
            <person name="Rich S.A."/>
            <person name="Livny J."/>
            <person name="Vlamakis H."/>
            <person name="Clish C."/>
            <person name="Bullock K."/>
            <person name="Deik A."/>
            <person name="Scott J."/>
            <person name="Pierce K.A."/>
            <person name="Xavier R.J."/>
            <person name="Alm E.J."/>
        </authorList>
    </citation>
    <scope>NUCLEOTIDE SEQUENCE [LARGE SCALE GENOMIC DNA]</scope>
    <source>
        <strain evidence="1 2">BIOML-A2</strain>
    </source>
</reference>
<sequence>MGQYDNYSNEKNIAKAQKRLDKLMAKCNPDLYEVELARKELETARLFERCQIFGTEGWRKNIYNPNANIMFSDDNEVMMFFDKLISYRDISSYTIVENIVKETHTKTKKTGAIARAIVGGAIAGGVGVVTGAITAGSKSSTIVHEIPDGFFLQILLKDGSGYQCPVPSNGTISNKVPKMWLHLASKLQAIVERNKE</sequence>
<organism evidence="1 2">
    <name type="scientific">Flavonifractor plautii</name>
    <name type="common">Fusobacterium plautii</name>
    <dbReference type="NCBI Taxonomy" id="292800"/>
    <lineage>
        <taxon>Bacteria</taxon>
        <taxon>Bacillati</taxon>
        <taxon>Bacillota</taxon>
        <taxon>Clostridia</taxon>
        <taxon>Eubacteriales</taxon>
        <taxon>Oscillospiraceae</taxon>
        <taxon>Flavonifractor</taxon>
    </lineage>
</organism>
<dbReference type="RefSeq" id="WP_172697292.1">
    <property type="nucleotide sequence ID" value="NZ_JADPCY010000006.1"/>
</dbReference>
<comment type="caution">
    <text evidence="1">The sequence shown here is derived from an EMBL/GenBank/DDBJ whole genome shotgun (WGS) entry which is preliminary data.</text>
</comment>
<dbReference type="AlphaFoldDB" id="A0A6I2R537"/>
<name>A0A6I2R537_FLAPL</name>
<evidence type="ECO:0000313" key="2">
    <source>
        <dbReference type="Proteomes" id="UP000434475"/>
    </source>
</evidence>
<protein>
    <submittedName>
        <fullName evidence="1">Uncharacterized protein</fullName>
    </submittedName>
</protein>
<evidence type="ECO:0000313" key="1">
    <source>
        <dbReference type="EMBL" id="MSB18847.1"/>
    </source>
</evidence>
<dbReference type="EMBL" id="WKPR01000004">
    <property type="protein sequence ID" value="MSB18847.1"/>
    <property type="molecule type" value="Genomic_DNA"/>
</dbReference>
<proteinExistence type="predicted"/>
<accession>A0A6I2R537</accession>